<dbReference type="OrthoDB" id="9802729at2"/>
<name>A0A1M6Y7K9_9FIRM</name>
<dbReference type="PROSITE" id="PS00638">
    <property type="entry name" value="PII_GLNB_CTER"/>
    <property type="match status" value="1"/>
</dbReference>
<dbReference type="GO" id="GO:0006808">
    <property type="term" value="P:regulation of nitrogen utilization"/>
    <property type="evidence" value="ECO:0007669"/>
    <property type="project" value="InterPro"/>
</dbReference>
<proteinExistence type="inferred from homology"/>
<dbReference type="STRING" id="1121322.SAMN02745136_04185"/>
<dbReference type="SMART" id="SM00938">
    <property type="entry name" value="P-II"/>
    <property type="match status" value="1"/>
</dbReference>
<dbReference type="PROSITE" id="PS51343">
    <property type="entry name" value="PII_GLNB_DOM"/>
    <property type="match status" value="1"/>
</dbReference>
<dbReference type="SUPFAM" id="SSF54913">
    <property type="entry name" value="GlnB-like"/>
    <property type="match status" value="1"/>
</dbReference>
<dbReference type="InterPro" id="IPR015867">
    <property type="entry name" value="N-reg_PII/ATP_PRibTrfase_C"/>
</dbReference>
<dbReference type="Pfam" id="PF00543">
    <property type="entry name" value="P-II"/>
    <property type="match status" value="1"/>
</dbReference>
<dbReference type="AlphaFoldDB" id="A0A1M6Y7K9"/>
<evidence type="ECO:0000256" key="1">
    <source>
        <dbReference type="RuleBase" id="RU003936"/>
    </source>
</evidence>
<dbReference type="GO" id="GO:0030234">
    <property type="term" value="F:enzyme regulator activity"/>
    <property type="evidence" value="ECO:0007669"/>
    <property type="project" value="InterPro"/>
</dbReference>
<organism evidence="2 3">
    <name type="scientific">Anaerocolumna jejuensis DSM 15929</name>
    <dbReference type="NCBI Taxonomy" id="1121322"/>
    <lineage>
        <taxon>Bacteria</taxon>
        <taxon>Bacillati</taxon>
        <taxon>Bacillota</taxon>
        <taxon>Clostridia</taxon>
        <taxon>Lachnospirales</taxon>
        <taxon>Lachnospiraceae</taxon>
        <taxon>Anaerocolumna</taxon>
    </lineage>
</organism>
<gene>
    <name evidence="2" type="ORF">SAMN02745136_04185</name>
</gene>
<evidence type="ECO:0000313" key="2">
    <source>
        <dbReference type="EMBL" id="SHL14207.1"/>
    </source>
</evidence>
<dbReference type="RefSeq" id="WP_073278871.1">
    <property type="nucleotide sequence ID" value="NZ_FRAC01000024.1"/>
</dbReference>
<sequence>MKKIEAIVRPEKLEPLKDALLKQQINGLTINQVLGCGKQYGFTEYVRGNTIIMNTLPKIEITLVVPDERLEEIIDTIISIAQTGKFGDGKIFVTDVVDCIRIRTKERGEKAL</sequence>
<comment type="similarity">
    <text evidence="1">Belongs to the P(II) protein family.</text>
</comment>
<dbReference type="InterPro" id="IPR011322">
    <property type="entry name" value="N-reg_PII-like_a/b"/>
</dbReference>
<dbReference type="InterPro" id="IPR002187">
    <property type="entry name" value="N-reg_PII"/>
</dbReference>
<keyword evidence="3" id="KW-1185">Reference proteome</keyword>
<dbReference type="GO" id="GO:0005829">
    <property type="term" value="C:cytosol"/>
    <property type="evidence" value="ECO:0007669"/>
    <property type="project" value="TreeGrafter"/>
</dbReference>
<dbReference type="EMBL" id="FRAC01000024">
    <property type="protein sequence ID" value="SHL14207.1"/>
    <property type="molecule type" value="Genomic_DNA"/>
</dbReference>
<protein>
    <submittedName>
        <fullName evidence="2">Nitrogen regulatory protein P-II family</fullName>
    </submittedName>
</protein>
<reference evidence="2 3" key="1">
    <citation type="submission" date="2016-11" db="EMBL/GenBank/DDBJ databases">
        <authorList>
            <person name="Jaros S."/>
            <person name="Januszkiewicz K."/>
            <person name="Wedrychowicz H."/>
        </authorList>
    </citation>
    <scope>NUCLEOTIDE SEQUENCE [LARGE SCALE GENOMIC DNA]</scope>
    <source>
        <strain evidence="2 3">DSM 15929</strain>
    </source>
</reference>
<dbReference type="PRINTS" id="PR00340">
    <property type="entry name" value="PIIGLNB"/>
</dbReference>
<accession>A0A1M6Y7K9</accession>
<evidence type="ECO:0000313" key="3">
    <source>
        <dbReference type="Proteomes" id="UP000184386"/>
    </source>
</evidence>
<dbReference type="GO" id="GO:0005524">
    <property type="term" value="F:ATP binding"/>
    <property type="evidence" value="ECO:0007669"/>
    <property type="project" value="TreeGrafter"/>
</dbReference>
<dbReference type="Proteomes" id="UP000184386">
    <property type="component" value="Unassembled WGS sequence"/>
</dbReference>
<dbReference type="PANTHER" id="PTHR30115">
    <property type="entry name" value="NITROGEN REGULATORY PROTEIN P-II"/>
    <property type="match status" value="1"/>
</dbReference>
<dbReference type="Gene3D" id="3.30.70.120">
    <property type="match status" value="1"/>
</dbReference>
<dbReference type="InterPro" id="IPR017918">
    <property type="entry name" value="N-reg_PII_CS"/>
</dbReference>
<dbReference type="PANTHER" id="PTHR30115:SF11">
    <property type="entry name" value="NITROGEN REGULATORY PROTEIN P-II HOMOLOG"/>
    <property type="match status" value="1"/>
</dbReference>